<name>A0A8H7YMV8_AJECA</name>
<dbReference type="PANTHER" id="PTHR37535">
    <property type="entry name" value="FLUG DOMAIN PROTEIN"/>
    <property type="match status" value="1"/>
</dbReference>
<evidence type="ECO:0000256" key="2">
    <source>
        <dbReference type="SAM" id="MobiDB-lite"/>
    </source>
</evidence>
<gene>
    <name evidence="4" type="ORF">I7I52_05493</name>
</gene>
<dbReference type="Gene3D" id="3.30.160.60">
    <property type="entry name" value="Classic Zinc Finger"/>
    <property type="match status" value="1"/>
</dbReference>
<dbReference type="AlphaFoldDB" id="A0A8H7YMV8"/>
<feature type="region of interest" description="Disordered" evidence="2">
    <location>
        <begin position="1"/>
        <end position="79"/>
    </location>
</feature>
<dbReference type="InterPro" id="IPR013087">
    <property type="entry name" value="Znf_C2H2_type"/>
</dbReference>
<dbReference type="PROSITE" id="PS00028">
    <property type="entry name" value="ZINC_FINGER_C2H2_1"/>
    <property type="match status" value="1"/>
</dbReference>
<dbReference type="GO" id="GO:0006310">
    <property type="term" value="P:DNA recombination"/>
    <property type="evidence" value="ECO:0007669"/>
    <property type="project" value="InterPro"/>
</dbReference>
<dbReference type="EMBL" id="JAEVHI010000004">
    <property type="protein sequence ID" value="KAG5293996.1"/>
    <property type="molecule type" value="Genomic_DNA"/>
</dbReference>
<dbReference type="InterPro" id="IPR013762">
    <property type="entry name" value="Integrase-like_cat_sf"/>
</dbReference>
<dbReference type="Pfam" id="PF11917">
    <property type="entry name" value="DUF3435"/>
    <property type="match status" value="1"/>
</dbReference>
<evidence type="ECO:0000313" key="5">
    <source>
        <dbReference type="Proteomes" id="UP000670092"/>
    </source>
</evidence>
<dbReference type="PROSITE" id="PS50157">
    <property type="entry name" value="ZINC_FINGER_C2H2_2"/>
    <property type="match status" value="1"/>
</dbReference>
<evidence type="ECO:0000313" key="4">
    <source>
        <dbReference type="EMBL" id="KAG5293996.1"/>
    </source>
</evidence>
<dbReference type="PANTHER" id="PTHR37535:SF2">
    <property type="entry name" value="FINGER DOMAIN PROTEIN, PUTATIVE (AFU_ORTHOLOGUE AFUA_6G09300)-RELATED"/>
    <property type="match status" value="1"/>
</dbReference>
<evidence type="ECO:0000256" key="1">
    <source>
        <dbReference type="PROSITE-ProRule" id="PRU00042"/>
    </source>
</evidence>
<dbReference type="InterPro" id="IPR021842">
    <property type="entry name" value="DUF3435"/>
</dbReference>
<dbReference type="VEuPathDB" id="FungiDB:I7I52_05493"/>
<accession>A0A8H7YMV8</accession>
<dbReference type="SMART" id="SM00355">
    <property type="entry name" value="ZnF_C2H2"/>
    <property type="match status" value="2"/>
</dbReference>
<feature type="compositionally biased region" description="Acidic residues" evidence="2">
    <location>
        <begin position="19"/>
        <end position="43"/>
    </location>
</feature>
<keyword evidence="1" id="KW-0479">Metal-binding</keyword>
<evidence type="ECO:0000259" key="3">
    <source>
        <dbReference type="PROSITE" id="PS50157"/>
    </source>
</evidence>
<organism evidence="4 5">
    <name type="scientific">Ajellomyces capsulatus</name>
    <name type="common">Darling's disease fungus</name>
    <name type="synonym">Histoplasma capsulatum</name>
    <dbReference type="NCBI Taxonomy" id="5037"/>
    <lineage>
        <taxon>Eukaryota</taxon>
        <taxon>Fungi</taxon>
        <taxon>Dikarya</taxon>
        <taxon>Ascomycota</taxon>
        <taxon>Pezizomycotina</taxon>
        <taxon>Eurotiomycetes</taxon>
        <taxon>Eurotiomycetidae</taxon>
        <taxon>Onygenales</taxon>
        <taxon>Ajellomycetaceae</taxon>
        <taxon>Histoplasma</taxon>
    </lineage>
</organism>
<dbReference type="Gene3D" id="1.10.443.10">
    <property type="entry name" value="Intergrase catalytic core"/>
    <property type="match status" value="1"/>
</dbReference>
<dbReference type="Proteomes" id="UP000670092">
    <property type="component" value="Unassembled WGS sequence"/>
</dbReference>
<sequence length="756" mass="87231">MARRRSVPPPVNRAREDGTEWDTMDMDMDNNDDDDDDDYDYESDGTASKSSTETNLMDPADCGEDSKKETGDLTSLLADDENPPEYYMEMMTAPSGSLLQYNEYAANSLKLLDRIKQEWFKFCAFVKQEPKEMYRRMDVRTLYTFFNWVLNQRRGKGGRRRQGLKFQSSLDTYWKIFRLVYEREMQEKIDRETSLRVIKNVIPKLAKLYHLKKGHRKKSVVYLDDLVKVVETTVTTTKKKFGHGRQRILLCLFFQLAGFSANRPQALLNLCYRHIKLTLLKDPDSGPNNILIEFTVEFAKTFLGEKEETTFIVPEIIFDPSLILSPHVILLGLLFADRAFAALDGEIVLTSARQLIDLKIPEDTYQIELHLDPALNEVPVFRKSDRMLERVEISATEALTYSTIRPWIRRVGELSAFRDIVRPYSLRYGAGKALDNSGHVSEAVRSLIFQHSDPRTFLKYYLHRKVDKDVRAIVQGLDPQEHIMRAACRMLRSVNPRRPQELTTEQSKSVNQQPHIQKLIQQRDRLSGRLGRPLKKHKGTVLYEFHKKISRELAGARQRARDTLLRDVQEKFDFEEPLREIKRQLSGIEVAKTFHGCLNANETVPAPQLRLITALLTLPCETLRDEMLRRTEGINAVAAYCLFEEGDTCRLPHDKRPTPLALQRVRVEVHVPPPPSQREIATGAVMKDRRPLYCFICLEKFSTHGGVTKHLGRRHLQHIKPGDKISCPRCDMVLKSKMELQSHAYHVHSTVSPADL</sequence>
<protein>
    <recommendedName>
        <fullName evidence="3">C2H2-type domain-containing protein</fullName>
    </recommendedName>
</protein>
<keyword evidence="1" id="KW-0863">Zinc-finger</keyword>
<reference evidence="4 5" key="1">
    <citation type="submission" date="2021-01" db="EMBL/GenBank/DDBJ databases">
        <title>Chromosome-level genome assembly of a human fungal pathogen reveals clustering of transcriptionally co-regulated genes.</title>
        <authorList>
            <person name="Voorhies M."/>
            <person name="Cohen S."/>
            <person name="Shea T.P."/>
            <person name="Petrus S."/>
            <person name="Munoz J.F."/>
            <person name="Poplawski S."/>
            <person name="Goldman W.E."/>
            <person name="Michael T."/>
            <person name="Cuomo C.A."/>
            <person name="Sil A."/>
            <person name="Beyhan S."/>
        </authorList>
    </citation>
    <scope>NUCLEOTIDE SEQUENCE [LARGE SCALE GENOMIC DNA]</scope>
    <source>
        <strain evidence="4 5">G184AR</strain>
    </source>
</reference>
<dbReference type="GO" id="GO:0003677">
    <property type="term" value="F:DNA binding"/>
    <property type="evidence" value="ECO:0007669"/>
    <property type="project" value="InterPro"/>
</dbReference>
<dbReference type="OrthoDB" id="4184092at2759"/>
<feature type="compositionally biased region" description="Polar residues" evidence="2">
    <location>
        <begin position="45"/>
        <end position="55"/>
    </location>
</feature>
<dbReference type="GO" id="GO:0015074">
    <property type="term" value="P:DNA integration"/>
    <property type="evidence" value="ECO:0007669"/>
    <property type="project" value="InterPro"/>
</dbReference>
<proteinExistence type="predicted"/>
<dbReference type="GO" id="GO:0008270">
    <property type="term" value="F:zinc ion binding"/>
    <property type="evidence" value="ECO:0007669"/>
    <property type="project" value="UniProtKB-KW"/>
</dbReference>
<comment type="caution">
    <text evidence="4">The sequence shown here is derived from an EMBL/GenBank/DDBJ whole genome shotgun (WGS) entry which is preliminary data.</text>
</comment>
<feature type="domain" description="C2H2-type" evidence="3">
    <location>
        <begin position="725"/>
        <end position="753"/>
    </location>
</feature>
<keyword evidence="1" id="KW-0862">Zinc</keyword>